<keyword evidence="5 8" id="KW-0418">Kinase</keyword>
<dbReference type="EC" id="2.7.4.9" evidence="8"/>
<evidence type="ECO:0000256" key="8">
    <source>
        <dbReference type="HAMAP-Rule" id="MF_00165"/>
    </source>
</evidence>
<dbReference type="AlphaFoldDB" id="A0A1F6XW18"/>
<gene>
    <name evidence="8" type="primary">tmk</name>
    <name evidence="10" type="ORF">A3H53_04835</name>
</gene>
<organism evidence="10 11">
    <name type="scientific">Candidatus Nomurabacteria bacterium RIFCSPLOWO2_02_FULL_40_10</name>
    <dbReference type="NCBI Taxonomy" id="1801786"/>
    <lineage>
        <taxon>Bacteria</taxon>
        <taxon>Candidatus Nomuraibacteriota</taxon>
    </lineage>
</organism>
<evidence type="ECO:0000313" key="11">
    <source>
        <dbReference type="Proteomes" id="UP000176479"/>
    </source>
</evidence>
<dbReference type="PANTHER" id="PTHR10344">
    <property type="entry name" value="THYMIDYLATE KINASE"/>
    <property type="match status" value="1"/>
</dbReference>
<evidence type="ECO:0000256" key="6">
    <source>
        <dbReference type="ARBA" id="ARBA00022840"/>
    </source>
</evidence>
<evidence type="ECO:0000259" key="9">
    <source>
        <dbReference type="Pfam" id="PF02223"/>
    </source>
</evidence>
<accession>A0A1F6XW18</accession>
<dbReference type="GO" id="GO:0006233">
    <property type="term" value="P:dTDP biosynthetic process"/>
    <property type="evidence" value="ECO:0007669"/>
    <property type="project" value="InterPro"/>
</dbReference>
<dbReference type="InterPro" id="IPR027417">
    <property type="entry name" value="P-loop_NTPase"/>
</dbReference>
<reference evidence="10 11" key="1">
    <citation type="journal article" date="2016" name="Nat. Commun.">
        <title>Thousands of microbial genomes shed light on interconnected biogeochemical processes in an aquifer system.</title>
        <authorList>
            <person name="Anantharaman K."/>
            <person name="Brown C.T."/>
            <person name="Hug L.A."/>
            <person name="Sharon I."/>
            <person name="Castelle C.J."/>
            <person name="Probst A.J."/>
            <person name="Thomas B.C."/>
            <person name="Singh A."/>
            <person name="Wilkins M.J."/>
            <person name="Karaoz U."/>
            <person name="Brodie E.L."/>
            <person name="Williams K.H."/>
            <person name="Hubbard S.S."/>
            <person name="Banfield J.F."/>
        </authorList>
    </citation>
    <scope>NUCLEOTIDE SEQUENCE [LARGE SCALE GENOMIC DNA]</scope>
</reference>
<evidence type="ECO:0000313" key="10">
    <source>
        <dbReference type="EMBL" id="OGI98312.1"/>
    </source>
</evidence>
<dbReference type="SUPFAM" id="SSF52540">
    <property type="entry name" value="P-loop containing nucleoside triphosphate hydrolases"/>
    <property type="match status" value="1"/>
</dbReference>
<comment type="catalytic activity">
    <reaction evidence="7 8">
        <text>dTMP + ATP = dTDP + ADP</text>
        <dbReference type="Rhea" id="RHEA:13517"/>
        <dbReference type="ChEBI" id="CHEBI:30616"/>
        <dbReference type="ChEBI" id="CHEBI:58369"/>
        <dbReference type="ChEBI" id="CHEBI:63528"/>
        <dbReference type="ChEBI" id="CHEBI:456216"/>
        <dbReference type="EC" id="2.7.4.9"/>
    </reaction>
</comment>
<evidence type="ECO:0000256" key="4">
    <source>
        <dbReference type="ARBA" id="ARBA00022741"/>
    </source>
</evidence>
<evidence type="ECO:0000256" key="1">
    <source>
        <dbReference type="ARBA" id="ARBA00009776"/>
    </source>
</evidence>
<dbReference type="Proteomes" id="UP000176479">
    <property type="component" value="Unassembled WGS sequence"/>
</dbReference>
<comment type="caution">
    <text evidence="8">Lacks conserved residue(s) required for the propagation of feature annotation.</text>
</comment>
<proteinExistence type="inferred from homology"/>
<dbReference type="EMBL" id="MFVK01000037">
    <property type="protein sequence ID" value="OGI98312.1"/>
    <property type="molecule type" value="Genomic_DNA"/>
</dbReference>
<keyword evidence="6 8" id="KW-0067">ATP-binding</keyword>
<dbReference type="PANTHER" id="PTHR10344:SF4">
    <property type="entry name" value="UMP-CMP KINASE 2, MITOCHONDRIAL"/>
    <property type="match status" value="1"/>
</dbReference>
<evidence type="ECO:0000256" key="3">
    <source>
        <dbReference type="ARBA" id="ARBA00022727"/>
    </source>
</evidence>
<name>A0A1F6XW18_9BACT</name>
<evidence type="ECO:0000256" key="5">
    <source>
        <dbReference type="ARBA" id="ARBA00022777"/>
    </source>
</evidence>
<keyword evidence="3 8" id="KW-0545">Nucleotide biosynthesis</keyword>
<dbReference type="GO" id="GO:0005524">
    <property type="term" value="F:ATP binding"/>
    <property type="evidence" value="ECO:0007669"/>
    <property type="project" value="UniProtKB-UniRule"/>
</dbReference>
<comment type="caution">
    <text evidence="10">The sequence shown here is derived from an EMBL/GenBank/DDBJ whole genome shotgun (WGS) entry which is preliminary data.</text>
</comment>
<dbReference type="HAMAP" id="MF_00165">
    <property type="entry name" value="Thymidylate_kinase"/>
    <property type="match status" value="1"/>
</dbReference>
<keyword evidence="4 8" id="KW-0547">Nucleotide-binding</keyword>
<dbReference type="GO" id="GO:0005737">
    <property type="term" value="C:cytoplasm"/>
    <property type="evidence" value="ECO:0007669"/>
    <property type="project" value="TreeGrafter"/>
</dbReference>
<comment type="function">
    <text evidence="8">Phosphorylation of dTMP to form dTDP in both de novo and salvage pathways of dTTP synthesis.</text>
</comment>
<dbReference type="Gene3D" id="3.40.50.300">
    <property type="entry name" value="P-loop containing nucleotide triphosphate hydrolases"/>
    <property type="match status" value="1"/>
</dbReference>
<evidence type="ECO:0000256" key="2">
    <source>
        <dbReference type="ARBA" id="ARBA00022679"/>
    </source>
</evidence>
<dbReference type="InterPro" id="IPR039430">
    <property type="entry name" value="Thymidylate_kin-like_dom"/>
</dbReference>
<feature type="domain" description="Thymidylate kinase-like" evidence="9">
    <location>
        <begin position="8"/>
        <end position="196"/>
    </location>
</feature>
<protein>
    <recommendedName>
        <fullName evidence="8">Thymidylate kinase</fullName>
        <ecNumber evidence="8">2.7.4.9</ecNumber>
    </recommendedName>
    <alternativeName>
        <fullName evidence="8">dTMP kinase</fullName>
    </alternativeName>
</protein>
<dbReference type="Pfam" id="PF02223">
    <property type="entry name" value="Thymidylate_kin"/>
    <property type="match status" value="1"/>
</dbReference>
<evidence type="ECO:0000256" key="7">
    <source>
        <dbReference type="ARBA" id="ARBA00048743"/>
    </source>
</evidence>
<dbReference type="GO" id="GO:0006235">
    <property type="term" value="P:dTTP biosynthetic process"/>
    <property type="evidence" value="ECO:0007669"/>
    <property type="project" value="UniProtKB-UniRule"/>
</dbReference>
<dbReference type="InterPro" id="IPR018094">
    <property type="entry name" value="Thymidylate_kinase"/>
</dbReference>
<keyword evidence="2 8" id="KW-0808">Transferase</keyword>
<dbReference type="GO" id="GO:0004798">
    <property type="term" value="F:dTMP kinase activity"/>
    <property type="evidence" value="ECO:0007669"/>
    <property type="project" value="UniProtKB-UniRule"/>
</dbReference>
<dbReference type="GO" id="GO:0006227">
    <property type="term" value="P:dUDP biosynthetic process"/>
    <property type="evidence" value="ECO:0007669"/>
    <property type="project" value="TreeGrafter"/>
</dbReference>
<dbReference type="CDD" id="cd01672">
    <property type="entry name" value="TMPK"/>
    <property type="match status" value="1"/>
</dbReference>
<comment type="similarity">
    <text evidence="1 8">Belongs to the thymidylate kinase family.</text>
</comment>
<sequence length="221" mass="25592">MVGPLIAFEGIDGVGKDTQLKLLQKKLEAEGIKYKSTSFPRHGLPSAYFVDKYLQLDSPYGDPDKLDPYPASVFYSVDRYDASFEIKKWLEEGYFVILDRYTGSNIGHQGGKMSDEERRTYVEWLLDLEYRLLHIPKPNFSVILWLPPEVAHSRIMSRGRERDGHEVNLVHLKKAQMAYLWAAKHYPDDFKVVKCFEEERELGPEEVHGKVWQIVKDTLGV</sequence>